<comment type="caution">
    <text evidence="3">The sequence shown here is derived from an EMBL/GenBank/DDBJ whole genome shotgun (WGS) entry which is preliminary data.</text>
</comment>
<dbReference type="PANTHER" id="PTHR24320:SF152">
    <property type="entry name" value="SHORT-CHAIN DEHYDROGENASE_REDUCTASE FAMILY PROTEIN"/>
    <property type="match status" value="1"/>
</dbReference>
<protein>
    <submittedName>
        <fullName evidence="3">WW domain-containing oxidoreductase-like protein</fullName>
    </submittedName>
</protein>
<dbReference type="GO" id="GO:0016491">
    <property type="term" value="F:oxidoreductase activity"/>
    <property type="evidence" value="ECO:0007669"/>
    <property type="project" value="UniProtKB-KW"/>
</dbReference>
<proteinExistence type="inferred from homology"/>
<comment type="similarity">
    <text evidence="1">Belongs to the short-chain dehydrogenases/reductases (SDR) family.</text>
</comment>
<dbReference type="InterPro" id="IPR002347">
    <property type="entry name" value="SDR_fam"/>
</dbReference>
<keyword evidence="4" id="KW-1185">Reference proteome</keyword>
<dbReference type="Gene3D" id="3.40.50.720">
    <property type="entry name" value="NAD(P)-binding Rossmann-like Domain"/>
    <property type="match status" value="1"/>
</dbReference>
<reference evidence="3" key="2">
    <citation type="submission" date="2022-07" db="EMBL/GenBank/DDBJ databases">
        <authorList>
            <person name="Goncalves M.F.M."/>
            <person name="Hilario S."/>
            <person name="Van De Peer Y."/>
            <person name="Esteves A.C."/>
            <person name="Alves A."/>
        </authorList>
    </citation>
    <scope>NUCLEOTIDE SEQUENCE</scope>
    <source>
        <strain evidence="3">MUM 19.33</strain>
    </source>
</reference>
<keyword evidence="2" id="KW-0560">Oxidoreductase</keyword>
<name>A0A9P9XYM4_9HYPO</name>
<dbReference type="PRINTS" id="PR00081">
    <property type="entry name" value="GDHRDH"/>
</dbReference>
<dbReference type="Proteomes" id="UP001055219">
    <property type="component" value="Unassembled WGS sequence"/>
</dbReference>
<evidence type="ECO:0000256" key="1">
    <source>
        <dbReference type="ARBA" id="ARBA00006484"/>
    </source>
</evidence>
<dbReference type="SUPFAM" id="SSF51735">
    <property type="entry name" value="NAD(P)-binding Rossmann-fold domains"/>
    <property type="match status" value="1"/>
</dbReference>
<dbReference type="AlphaFoldDB" id="A0A9P9XYM4"/>
<organism evidence="3 4">
    <name type="scientific">Emericellopsis cladophorae</name>
    <dbReference type="NCBI Taxonomy" id="2686198"/>
    <lineage>
        <taxon>Eukaryota</taxon>
        <taxon>Fungi</taxon>
        <taxon>Dikarya</taxon>
        <taxon>Ascomycota</taxon>
        <taxon>Pezizomycotina</taxon>
        <taxon>Sordariomycetes</taxon>
        <taxon>Hypocreomycetidae</taxon>
        <taxon>Hypocreales</taxon>
        <taxon>Bionectriaceae</taxon>
        <taxon>Emericellopsis</taxon>
    </lineage>
</organism>
<dbReference type="EMBL" id="JAGIXG020000035">
    <property type="protein sequence ID" value="KAI6780252.1"/>
    <property type="molecule type" value="Genomic_DNA"/>
</dbReference>
<dbReference type="GeneID" id="75829537"/>
<evidence type="ECO:0000313" key="4">
    <source>
        <dbReference type="Proteomes" id="UP001055219"/>
    </source>
</evidence>
<dbReference type="InterPro" id="IPR036291">
    <property type="entry name" value="NAD(P)-bd_dom_sf"/>
</dbReference>
<reference evidence="3" key="1">
    <citation type="journal article" date="2021" name="J Fungi (Basel)">
        <title>Genomic and Metabolomic Analyses of the Marine Fungus Emericellopsis cladophorae: Insights into Saltwater Adaptability Mechanisms and Its Biosynthetic Potential.</title>
        <authorList>
            <person name="Goncalves M.F.M."/>
            <person name="Hilario S."/>
            <person name="Van de Peer Y."/>
            <person name="Esteves A.C."/>
            <person name="Alves A."/>
        </authorList>
    </citation>
    <scope>NUCLEOTIDE SEQUENCE</scope>
    <source>
        <strain evidence="3">MUM 19.33</strain>
    </source>
</reference>
<gene>
    <name evidence="3" type="ORF">J7T54_003031</name>
</gene>
<dbReference type="OrthoDB" id="542013at2759"/>
<dbReference type="Pfam" id="PF00106">
    <property type="entry name" value="adh_short"/>
    <property type="match status" value="1"/>
</dbReference>
<dbReference type="RefSeq" id="XP_051361108.1">
    <property type="nucleotide sequence ID" value="XM_051507746.1"/>
</dbReference>
<evidence type="ECO:0000313" key="3">
    <source>
        <dbReference type="EMBL" id="KAI6780252.1"/>
    </source>
</evidence>
<evidence type="ECO:0000256" key="2">
    <source>
        <dbReference type="ARBA" id="ARBA00023002"/>
    </source>
</evidence>
<dbReference type="PANTHER" id="PTHR24320">
    <property type="entry name" value="RETINOL DEHYDROGENASE"/>
    <property type="match status" value="1"/>
</dbReference>
<accession>A0A9P9XYM4</accession>
<sequence length="294" mass="32308">MANLAKTIVATGVSSGLGFEAMRQLLEQSQPYNIILGARNTQRAKEAYDALKYDRDANPVTILPLEMNDLGNVQSFASQVQQHLQSTKLDYVLLNAGITGSAAAGPTGSKWCEPFVVNHLSHHYLMHLLKSRISESKSRVVFVSSGAVRMVPDEYIPKLEESVKAGAETDGRLVYAITKFIGLLGAHWWRRELGDKATVVAVSPGLIPATGIARGYDLKLNHNSSDAKSPAEGGANVLRAMERNDLPEDPEQIFLTSWGEWWPKDVYGQSLDKKLQDQFCPSKEQIEKEEGLAA</sequence>